<protein>
    <submittedName>
        <fullName evidence="12">Putative WRKY domain-containing protein</fullName>
    </submittedName>
</protein>
<dbReference type="EMBL" id="CM007899">
    <property type="protein sequence ID" value="OTG12167.1"/>
    <property type="molecule type" value="Genomic_DNA"/>
</dbReference>
<evidence type="ECO:0000256" key="2">
    <source>
        <dbReference type="ARBA" id="ARBA00022723"/>
    </source>
</evidence>
<feature type="region of interest" description="Disordered" evidence="10">
    <location>
        <begin position="253"/>
        <end position="280"/>
    </location>
</feature>
<dbReference type="GO" id="GO:0003700">
    <property type="term" value="F:DNA-binding transcription factor activity"/>
    <property type="evidence" value="ECO:0000318"/>
    <property type="project" value="GO_Central"/>
</dbReference>
<keyword evidence="2" id="KW-0479">Metal-binding</keyword>
<feature type="compositionally biased region" description="Basic and acidic residues" evidence="10">
    <location>
        <begin position="90"/>
        <end position="107"/>
    </location>
</feature>
<dbReference type="InterPro" id="IPR044810">
    <property type="entry name" value="WRKY_plant"/>
</dbReference>
<keyword evidence="8" id="KW-0539">Nucleus</keyword>
<dbReference type="FunFam" id="2.20.25.80:FF:000006">
    <property type="entry name" value="WRKY transcription factor"/>
    <property type="match status" value="1"/>
</dbReference>
<feature type="compositionally biased region" description="Polar residues" evidence="10">
    <location>
        <begin position="382"/>
        <end position="395"/>
    </location>
</feature>
<organism evidence="12 13">
    <name type="scientific">Helianthus annuus</name>
    <name type="common">Common sunflower</name>
    <dbReference type="NCBI Taxonomy" id="4232"/>
    <lineage>
        <taxon>Eukaryota</taxon>
        <taxon>Viridiplantae</taxon>
        <taxon>Streptophyta</taxon>
        <taxon>Embryophyta</taxon>
        <taxon>Tracheophyta</taxon>
        <taxon>Spermatophyta</taxon>
        <taxon>Magnoliopsida</taxon>
        <taxon>eudicotyledons</taxon>
        <taxon>Gunneridae</taxon>
        <taxon>Pentapetalae</taxon>
        <taxon>asterids</taxon>
        <taxon>campanulids</taxon>
        <taxon>Asterales</taxon>
        <taxon>Asteraceae</taxon>
        <taxon>Asteroideae</taxon>
        <taxon>Heliantheae alliance</taxon>
        <taxon>Heliantheae</taxon>
        <taxon>Helianthus</taxon>
    </lineage>
</organism>
<keyword evidence="5" id="KW-0805">Transcription regulation</keyword>
<feature type="region of interest" description="Disordered" evidence="10">
    <location>
        <begin position="216"/>
        <end position="236"/>
    </location>
</feature>
<dbReference type="PANTHER" id="PTHR31221:SF125">
    <property type="entry name" value="WRKY TRANSCRIPTION FACTOR 1"/>
    <property type="match status" value="1"/>
</dbReference>
<keyword evidence="4" id="KW-0862">Zinc</keyword>
<dbReference type="InParanoid" id="A0A251TM09"/>
<comment type="similarity">
    <text evidence="9">Belongs to the WRKY group I family.</text>
</comment>
<dbReference type="SUPFAM" id="SSF118290">
    <property type="entry name" value="WRKY DNA-binding domain"/>
    <property type="match status" value="2"/>
</dbReference>
<name>A0A251TM09_HELAN</name>
<evidence type="ECO:0000256" key="10">
    <source>
        <dbReference type="SAM" id="MobiDB-lite"/>
    </source>
</evidence>
<feature type="compositionally biased region" description="Polar residues" evidence="10">
    <location>
        <begin position="78"/>
        <end position="87"/>
    </location>
</feature>
<dbReference type="PROSITE" id="PS50811">
    <property type="entry name" value="WRKY"/>
    <property type="match status" value="2"/>
</dbReference>
<dbReference type="GO" id="GO:0046872">
    <property type="term" value="F:metal ion binding"/>
    <property type="evidence" value="ECO:0007669"/>
    <property type="project" value="UniProtKB-KW"/>
</dbReference>
<evidence type="ECO:0000313" key="13">
    <source>
        <dbReference type="Proteomes" id="UP000215914"/>
    </source>
</evidence>
<dbReference type="SMART" id="SM00774">
    <property type="entry name" value="WRKY"/>
    <property type="match status" value="2"/>
</dbReference>
<feature type="compositionally biased region" description="Polar residues" evidence="10">
    <location>
        <begin position="39"/>
        <end position="48"/>
    </location>
</feature>
<keyword evidence="13" id="KW-1185">Reference proteome</keyword>
<feature type="compositionally biased region" description="Basic and acidic residues" evidence="10">
    <location>
        <begin position="253"/>
        <end position="273"/>
    </location>
</feature>
<evidence type="ECO:0000256" key="7">
    <source>
        <dbReference type="ARBA" id="ARBA00023163"/>
    </source>
</evidence>
<keyword evidence="7" id="KW-0804">Transcription</keyword>
<gene>
    <name evidence="12" type="ORF">HannXRQ_Chr10g0306731</name>
</gene>
<dbReference type="GO" id="GO:0000976">
    <property type="term" value="F:transcription cis-regulatory region binding"/>
    <property type="evidence" value="ECO:0000318"/>
    <property type="project" value="GO_Central"/>
</dbReference>
<sequence length="406" mass="44478">MDKSSDSVELTNDSNSGDPSNQETKSESTKVKESHDSSNQEGSSTTVLPNKELDAQNDKPTLHTESARSESVKEENTLTDSSQQTPASEPDDKNNIVPLRPEKGLDKLPLRRNADNVTVAQFAHPYQGGTVAKVPEKPTGDGYNWRKYGQKLVKGNTFVRSYYKCTFGNCPARKQVERSNDGIITEINYLWKHEHPKPPHTLVKGAAIVLPVQSISSDKPSEDDSSVLPATTNDHQLGVVPESENDVEAAVKENKSEINNDLSSDSKRQKRETSSMNDSISTKINCEPRVVVQTTSVVDIVNDGYRWRKYGQKLVKGNPNPRSYYRCTSAGCPAKKHVERASHDEKVVITTYEGRHDHDMPAGGRTVTQNVSGTGTGTGPTSVGNDGSRPQQESSGMEMVLHVSAT</sequence>
<evidence type="ECO:0000256" key="5">
    <source>
        <dbReference type="ARBA" id="ARBA00023015"/>
    </source>
</evidence>
<evidence type="ECO:0000256" key="4">
    <source>
        <dbReference type="ARBA" id="ARBA00022833"/>
    </source>
</evidence>
<dbReference type="AlphaFoldDB" id="A0A251TM09"/>
<dbReference type="InterPro" id="IPR036576">
    <property type="entry name" value="WRKY_dom_sf"/>
</dbReference>
<evidence type="ECO:0000313" key="12">
    <source>
        <dbReference type="EMBL" id="OTG12167.1"/>
    </source>
</evidence>
<evidence type="ECO:0000256" key="6">
    <source>
        <dbReference type="ARBA" id="ARBA00023125"/>
    </source>
</evidence>
<comment type="subcellular location">
    <subcellularLocation>
        <location evidence="1">Nucleus</location>
    </subcellularLocation>
</comment>
<keyword evidence="3" id="KW-0677">Repeat</keyword>
<dbReference type="Pfam" id="PF03106">
    <property type="entry name" value="WRKY"/>
    <property type="match status" value="2"/>
</dbReference>
<dbReference type="InterPro" id="IPR003657">
    <property type="entry name" value="WRKY_dom"/>
</dbReference>
<evidence type="ECO:0000256" key="9">
    <source>
        <dbReference type="ARBA" id="ARBA00061157"/>
    </source>
</evidence>
<dbReference type="PANTHER" id="PTHR31221">
    <property type="entry name" value="WRKY TRANSCRIPTION FACTOR PROTEIN 1-RELATED"/>
    <property type="match status" value="1"/>
</dbReference>
<evidence type="ECO:0000256" key="8">
    <source>
        <dbReference type="ARBA" id="ARBA00023242"/>
    </source>
</evidence>
<feature type="domain" description="WRKY" evidence="11">
    <location>
        <begin position="134"/>
        <end position="198"/>
    </location>
</feature>
<dbReference type="STRING" id="4232.A0A251TM09"/>
<feature type="compositionally biased region" description="Polar residues" evidence="10">
    <location>
        <begin position="7"/>
        <end position="23"/>
    </location>
</feature>
<feature type="compositionally biased region" description="Basic and acidic residues" evidence="10">
    <location>
        <begin position="24"/>
        <end position="38"/>
    </location>
</feature>
<dbReference type="GO" id="GO:0005634">
    <property type="term" value="C:nucleus"/>
    <property type="evidence" value="ECO:0000318"/>
    <property type="project" value="GO_Central"/>
</dbReference>
<reference evidence="13" key="1">
    <citation type="journal article" date="2017" name="Nature">
        <title>The sunflower genome provides insights into oil metabolism, flowering and Asterid evolution.</title>
        <authorList>
            <person name="Badouin H."/>
            <person name="Gouzy J."/>
            <person name="Grassa C.J."/>
            <person name="Murat F."/>
            <person name="Staton S.E."/>
            <person name="Cottret L."/>
            <person name="Lelandais-Briere C."/>
            <person name="Owens G.L."/>
            <person name="Carrere S."/>
            <person name="Mayjonade B."/>
            <person name="Legrand L."/>
            <person name="Gill N."/>
            <person name="Kane N.C."/>
            <person name="Bowers J.E."/>
            <person name="Hubner S."/>
            <person name="Bellec A."/>
            <person name="Berard A."/>
            <person name="Berges H."/>
            <person name="Blanchet N."/>
            <person name="Boniface M.C."/>
            <person name="Brunel D."/>
            <person name="Catrice O."/>
            <person name="Chaidir N."/>
            <person name="Claudel C."/>
            <person name="Donnadieu C."/>
            <person name="Faraut T."/>
            <person name="Fievet G."/>
            <person name="Helmstetter N."/>
            <person name="King M."/>
            <person name="Knapp S.J."/>
            <person name="Lai Z."/>
            <person name="Le Paslier M.C."/>
            <person name="Lippi Y."/>
            <person name="Lorenzon L."/>
            <person name="Mandel J.R."/>
            <person name="Marage G."/>
            <person name="Marchand G."/>
            <person name="Marquand E."/>
            <person name="Bret-Mestries E."/>
            <person name="Morien E."/>
            <person name="Nambeesan S."/>
            <person name="Nguyen T."/>
            <person name="Pegot-Espagnet P."/>
            <person name="Pouilly N."/>
            <person name="Raftis F."/>
            <person name="Sallet E."/>
            <person name="Schiex T."/>
            <person name="Thomas J."/>
            <person name="Vandecasteele C."/>
            <person name="Vares D."/>
            <person name="Vear F."/>
            <person name="Vautrin S."/>
            <person name="Crespi M."/>
            <person name="Mangin B."/>
            <person name="Burke J.M."/>
            <person name="Salse J."/>
            <person name="Munos S."/>
            <person name="Vincourt P."/>
            <person name="Rieseberg L.H."/>
            <person name="Langlade N.B."/>
        </authorList>
    </citation>
    <scope>NUCLEOTIDE SEQUENCE [LARGE SCALE GENOMIC DNA]</scope>
    <source>
        <strain evidence="13">cv. SF193</strain>
    </source>
</reference>
<feature type="region of interest" description="Disordered" evidence="10">
    <location>
        <begin position="1"/>
        <end position="107"/>
    </location>
</feature>
<dbReference type="Proteomes" id="UP000215914">
    <property type="component" value="Chromosome 10"/>
</dbReference>
<dbReference type="Gene3D" id="2.20.25.80">
    <property type="entry name" value="WRKY domain"/>
    <property type="match status" value="2"/>
</dbReference>
<feature type="compositionally biased region" description="Basic and acidic residues" evidence="10">
    <location>
        <begin position="51"/>
        <end position="76"/>
    </location>
</feature>
<feature type="domain" description="WRKY" evidence="11">
    <location>
        <begin position="296"/>
        <end position="361"/>
    </location>
</feature>
<evidence type="ECO:0000256" key="3">
    <source>
        <dbReference type="ARBA" id="ARBA00022737"/>
    </source>
</evidence>
<accession>A0A251TM09</accession>
<proteinExistence type="inferred from homology"/>
<dbReference type="GO" id="GO:0006355">
    <property type="term" value="P:regulation of DNA-templated transcription"/>
    <property type="evidence" value="ECO:0000318"/>
    <property type="project" value="GO_Central"/>
</dbReference>
<evidence type="ECO:0000259" key="11">
    <source>
        <dbReference type="PROSITE" id="PS50811"/>
    </source>
</evidence>
<dbReference type="OMA" id="ESNGMEM"/>
<keyword evidence="6" id="KW-0238">DNA-binding</keyword>
<evidence type="ECO:0000256" key="1">
    <source>
        <dbReference type="ARBA" id="ARBA00004123"/>
    </source>
</evidence>
<feature type="region of interest" description="Disordered" evidence="10">
    <location>
        <begin position="355"/>
        <end position="406"/>
    </location>
</feature>
<dbReference type="FunFam" id="2.20.25.80:FF:000003">
    <property type="entry name" value="WRKY transcription factor 57"/>
    <property type="match status" value="1"/>
</dbReference>